<name>A0ACB9QQM9_9MYRT</name>
<protein>
    <submittedName>
        <fullName evidence="1">Uncharacterized protein</fullName>
    </submittedName>
</protein>
<dbReference type="EMBL" id="CM042885">
    <property type="protein sequence ID" value="KAI4365963.1"/>
    <property type="molecule type" value="Genomic_DNA"/>
</dbReference>
<sequence>MVDQLQRYGIFSSKRVAEVMEKVDKGLFVPDDTPPYIDSPMTIGYNAIISAPHMQAVCLQLLQDHLLPALDVGSAAPLAGVEHIPELASLSSASNIEKSEADSYLEKGSLSFHVGDGRQGWPEFAPYDAIHVGAAAKEIPQPLIHQLKSGGRMVIPVGEIFQDLNLIDKNLDGTTSVWDETAVRYVPLTSRDAQLRGR</sequence>
<organism evidence="1 2">
    <name type="scientific">Melastoma candidum</name>
    <dbReference type="NCBI Taxonomy" id="119954"/>
    <lineage>
        <taxon>Eukaryota</taxon>
        <taxon>Viridiplantae</taxon>
        <taxon>Streptophyta</taxon>
        <taxon>Embryophyta</taxon>
        <taxon>Tracheophyta</taxon>
        <taxon>Spermatophyta</taxon>
        <taxon>Magnoliopsida</taxon>
        <taxon>eudicotyledons</taxon>
        <taxon>Gunneridae</taxon>
        <taxon>Pentapetalae</taxon>
        <taxon>rosids</taxon>
        <taxon>malvids</taxon>
        <taxon>Myrtales</taxon>
        <taxon>Melastomataceae</taxon>
        <taxon>Melastomatoideae</taxon>
        <taxon>Melastomateae</taxon>
        <taxon>Melastoma</taxon>
    </lineage>
</organism>
<evidence type="ECO:0000313" key="1">
    <source>
        <dbReference type="EMBL" id="KAI4365963.1"/>
    </source>
</evidence>
<dbReference type="Proteomes" id="UP001057402">
    <property type="component" value="Chromosome 6"/>
</dbReference>
<evidence type="ECO:0000313" key="2">
    <source>
        <dbReference type="Proteomes" id="UP001057402"/>
    </source>
</evidence>
<keyword evidence="2" id="KW-1185">Reference proteome</keyword>
<proteinExistence type="predicted"/>
<accession>A0ACB9QQM9</accession>
<reference evidence="2" key="1">
    <citation type="journal article" date="2023" name="Front. Plant Sci.">
        <title>Chromosomal-level genome assembly of Melastoma candidum provides insights into trichome evolution.</title>
        <authorList>
            <person name="Zhong Y."/>
            <person name="Wu W."/>
            <person name="Sun C."/>
            <person name="Zou P."/>
            <person name="Liu Y."/>
            <person name="Dai S."/>
            <person name="Zhou R."/>
        </authorList>
    </citation>
    <scope>NUCLEOTIDE SEQUENCE [LARGE SCALE GENOMIC DNA]</scope>
</reference>
<comment type="caution">
    <text evidence="1">The sequence shown here is derived from an EMBL/GenBank/DDBJ whole genome shotgun (WGS) entry which is preliminary data.</text>
</comment>
<gene>
    <name evidence="1" type="ORF">MLD38_021896</name>
</gene>